<evidence type="ECO:0000256" key="2">
    <source>
        <dbReference type="ARBA" id="ARBA00022741"/>
    </source>
</evidence>
<keyword evidence="3 7" id="KW-0067">ATP-binding</keyword>
<dbReference type="RefSeq" id="WP_023404361.1">
    <property type="nucleotide sequence ID" value="NZ_BAUJ01000031.1"/>
</dbReference>
<evidence type="ECO:0000256" key="6">
    <source>
        <dbReference type="ARBA" id="ARBA00047364"/>
    </source>
</evidence>
<evidence type="ECO:0000256" key="7">
    <source>
        <dbReference type="RuleBase" id="RU363039"/>
    </source>
</evidence>
<dbReference type="Pfam" id="PF09334">
    <property type="entry name" value="tRNA-synt_1g"/>
    <property type="match status" value="1"/>
</dbReference>
<dbReference type="OrthoDB" id="9810191at2"/>
<dbReference type="NCBIfam" id="NF008859">
    <property type="entry name" value="PRK11893.2-1"/>
    <property type="match status" value="1"/>
</dbReference>
<sequence>MKIIVTITPPTPNGDLHLGHLSGPFLSADVFARRMKQLGHDAIVVSYTDDYQSYLPRKTTPLLRKPFEYARLVREMMLQSMASAEIYLDYFMPSSRCDNFAQSAEHYYQLVQHQVHVQERKSFYCSSCDVYGYEGFGRTNCNWCGTSSDASQCEHCARMPDIDKIEHMTCMSCHQEMSEVTVPQHVWEIGQNYTDVAKEHKGISKRACLENYLEEALDNVQESWGITRPGDAGLELTCLDSKPLHTWFMGLAGYRSAVKTLLEQDPERGEFTQWWHPDTQLVHFLGYDCSYSHAVGYVSQQLHDKEGPGIGHFITNRFLKLDGDDFSTSRGHAIWIKDITSQYPADAVRLYTALNAPETEVANFSVKDFEHWYQTFFLSLVRSIRADWSVERADFVGYEPVFSQWEKNASLEEFSIAGMAKQLIAFSEALLITANPTREHWLKWAEMAAALCPVLSNEVQSRDKQNESTDLSS</sequence>
<dbReference type="Proteomes" id="UP000017800">
    <property type="component" value="Unassembled WGS sequence"/>
</dbReference>
<dbReference type="PANTHER" id="PTHR45765:SF1">
    <property type="entry name" value="METHIONINE--TRNA LIGASE, CYTOPLASMIC"/>
    <property type="match status" value="1"/>
</dbReference>
<reference evidence="9 10" key="1">
    <citation type="submission" date="2013-11" db="EMBL/GenBank/DDBJ databases">
        <title>Whole genome shotgun sequence of Vibrio halioticoli NBRC 102217.</title>
        <authorList>
            <person name="Isaki S."/>
            <person name="Kimura A."/>
            <person name="Ohji S."/>
            <person name="Hosoyama A."/>
            <person name="Fujita N."/>
            <person name="Hashimoto M."/>
            <person name="Hosoyama Y."/>
            <person name="Yamazoe A."/>
        </authorList>
    </citation>
    <scope>NUCLEOTIDE SEQUENCE [LARGE SCALE GENOMIC DNA]</scope>
    <source>
        <strain evidence="9 10">NBRC 102217</strain>
    </source>
</reference>
<dbReference type="InterPro" id="IPR014729">
    <property type="entry name" value="Rossmann-like_a/b/a_fold"/>
</dbReference>
<organism evidence="9 10">
    <name type="scientific">Vibrio halioticoli NBRC 102217</name>
    <dbReference type="NCBI Taxonomy" id="1219072"/>
    <lineage>
        <taxon>Bacteria</taxon>
        <taxon>Pseudomonadati</taxon>
        <taxon>Pseudomonadota</taxon>
        <taxon>Gammaproteobacteria</taxon>
        <taxon>Vibrionales</taxon>
        <taxon>Vibrionaceae</taxon>
        <taxon>Vibrio</taxon>
    </lineage>
</organism>
<comment type="catalytic activity">
    <reaction evidence="6">
        <text>tRNA(Met) + L-methionine + ATP = L-methionyl-tRNA(Met) + AMP + diphosphate</text>
        <dbReference type="Rhea" id="RHEA:13481"/>
        <dbReference type="Rhea" id="RHEA-COMP:9667"/>
        <dbReference type="Rhea" id="RHEA-COMP:9698"/>
        <dbReference type="ChEBI" id="CHEBI:30616"/>
        <dbReference type="ChEBI" id="CHEBI:33019"/>
        <dbReference type="ChEBI" id="CHEBI:57844"/>
        <dbReference type="ChEBI" id="CHEBI:78442"/>
        <dbReference type="ChEBI" id="CHEBI:78530"/>
        <dbReference type="ChEBI" id="CHEBI:456215"/>
        <dbReference type="EC" id="6.1.1.10"/>
    </reaction>
</comment>
<evidence type="ECO:0000313" key="9">
    <source>
        <dbReference type="EMBL" id="GAD90007.1"/>
    </source>
</evidence>
<dbReference type="GO" id="GO:0005829">
    <property type="term" value="C:cytosol"/>
    <property type="evidence" value="ECO:0007669"/>
    <property type="project" value="TreeGrafter"/>
</dbReference>
<evidence type="ECO:0000313" key="10">
    <source>
        <dbReference type="Proteomes" id="UP000017800"/>
    </source>
</evidence>
<evidence type="ECO:0000256" key="4">
    <source>
        <dbReference type="ARBA" id="ARBA00022917"/>
    </source>
</evidence>
<dbReference type="PROSITE" id="PS00178">
    <property type="entry name" value="AA_TRNA_LIGASE_I"/>
    <property type="match status" value="1"/>
</dbReference>
<keyword evidence="10" id="KW-1185">Reference proteome</keyword>
<gene>
    <name evidence="9" type="ORF">VHA01S_031_00200</name>
</gene>
<dbReference type="GO" id="GO:0004825">
    <property type="term" value="F:methionine-tRNA ligase activity"/>
    <property type="evidence" value="ECO:0007669"/>
    <property type="project" value="UniProtKB-EC"/>
</dbReference>
<dbReference type="InterPro" id="IPR015413">
    <property type="entry name" value="Methionyl/Leucyl_tRNA_Synth"/>
</dbReference>
<dbReference type="eggNOG" id="COG0143">
    <property type="taxonomic scope" value="Bacteria"/>
</dbReference>
<comment type="caution">
    <text evidence="9">The sequence shown here is derived from an EMBL/GenBank/DDBJ whole genome shotgun (WGS) entry which is preliminary data.</text>
</comment>
<evidence type="ECO:0000259" key="8">
    <source>
        <dbReference type="Pfam" id="PF09334"/>
    </source>
</evidence>
<dbReference type="SUPFAM" id="SSF52374">
    <property type="entry name" value="Nucleotidylyl transferase"/>
    <property type="match status" value="1"/>
</dbReference>
<evidence type="ECO:0000256" key="5">
    <source>
        <dbReference type="ARBA" id="ARBA00023146"/>
    </source>
</evidence>
<keyword evidence="5 7" id="KW-0030">Aminoacyl-tRNA synthetase</keyword>
<keyword evidence="2 7" id="KW-0547">Nucleotide-binding</keyword>
<keyword evidence="4 7" id="KW-0648">Protein biosynthesis</keyword>
<feature type="domain" description="Methionyl/Leucyl tRNA synthetase" evidence="8">
    <location>
        <begin position="4"/>
        <end position="370"/>
    </location>
</feature>
<dbReference type="AlphaFoldDB" id="V5FMD0"/>
<dbReference type="InterPro" id="IPR029038">
    <property type="entry name" value="MetRS_Zn"/>
</dbReference>
<dbReference type="InterPro" id="IPR001412">
    <property type="entry name" value="aa-tRNA-synth_I_CS"/>
</dbReference>
<accession>V5FMD0</accession>
<dbReference type="InterPro" id="IPR023458">
    <property type="entry name" value="Met-tRNA_ligase_1"/>
</dbReference>
<evidence type="ECO:0000256" key="1">
    <source>
        <dbReference type="ARBA" id="ARBA00022598"/>
    </source>
</evidence>
<dbReference type="PANTHER" id="PTHR45765">
    <property type="entry name" value="METHIONINE--TRNA LIGASE"/>
    <property type="match status" value="1"/>
</dbReference>
<dbReference type="Gene3D" id="3.40.50.620">
    <property type="entry name" value="HUPs"/>
    <property type="match status" value="1"/>
</dbReference>
<name>V5FMD0_9VIBR</name>
<dbReference type="Gene3D" id="2.20.28.20">
    <property type="entry name" value="Methionyl-tRNA synthetase, Zn-domain"/>
    <property type="match status" value="1"/>
</dbReference>
<protein>
    <recommendedName>
        <fullName evidence="8">Methionyl/Leucyl tRNA synthetase domain-containing protein</fullName>
    </recommendedName>
</protein>
<dbReference type="GO" id="GO:0006431">
    <property type="term" value="P:methionyl-tRNA aminoacylation"/>
    <property type="evidence" value="ECO:0007669"/>
    <property type="project" value="TreeGrafter"/>
</dbReference>
<evidence type="ECO:0000256" key="3">
    <source>
        <dbReference type="ARBA" id="ARBA00022840"/>
    </source>
</evidence>
<comment type="similarity">
    <text evidence="7">Belongs to the class-I aminoacyl-tRNA synthetase family.</text>
</comment>
<dbReference type="GO" id="GO:0005524">
    <property type="term" value="F:ATP binding"/>
    <property type="evidence" value="ECO:0007669"/>
    <property type="project" value="UniProtKB-KW"/>
</dbReference>
<proteinExistence type="inferred from homology"/>
<keyword evidence="1 7" id="KW-0436">Ligase</keyword>
<dbReference type="EMBL" id="BAUJ01000031">
    <property type="protein sequence ID" value="GAD90007.1"/>
    <property type="molecule type" value="Genomic_DNA"/>
</dbReference>